<dbReference type="AlphaFoldDB" id="N6TYP9"/>
<dbReference type="GO" id="GO:0005634">
    <property type="term" value="C:nucleus"/>
    <property type="evidence" value="ECO:0007669"/>
    <property type="project" value="UniProtKB-SubCell"/>
</dbReference>
<dbReference type="EMBL" id="KB741158">
    <property type="protein sequence ID" value="ENN73486.1"/>
    <property type="molecule type" value="Genomic_DNA"/>
</dbReference>
<feature type="non-terminal residue" evidence="3">
    <location>
        <position position="1"/>
    </location>
</feature>
<proteinExistence type="predicted"/>
<keyword evidence="1" id="KW-0539">Nucleus</keyword>
<reference evidence="3 5" key="1">
    <citation type="journal article" date="2013" name="Genome Biol.">
        <title>Draft genome of the mountain pine beetle, Dendroctonus ponderosae Hopkins, a major forest pest.</title>
        <authorList>
            <person name="Keeling C.I."/>
            <person name="Yuen M.M."/>
            <person name="Liao N.Y."/>
            <person name="Docking T.R."/>
            <person name="Chan S.K."/>
            <person name="Taylor G.A."/>
            <person name="Palmquist D.L."/>
            <person name="Jackman S.D."/>
            <person name="Nguyen A."/>
            <person name="Li M."/>
            <person name="Henderson H."/>
            <person name="Janes J.K."/>
            <person name="Zhao Y."/>
            <person name="Pandoh P."/>
            <person name="Moore R."/>
            <person name="Sperling F.A."/>
            <person name="Huber D.P."/>
            <person name="Birol I."/>
            <person name="Jones S.J."/>
            <person name="Bohlmann J."/>
        </authorList>
    </citation>
    <scope>NUCLEOTIDE SEQUENCE</scope>
</reference>
<name>N6TYP9_DENPD</name>
<dbReference type="PROSITE" id="PS51031">
    <property type="entry name" value="BESS"/>
    <property type="match status" value="1"/>
</dbReference>
<protein>
    <recommendedName>
        <fullName evidence="2">BESS domain-containing protein</fullName>
    </recommendedName>
</protein>
<sequence>MAKNPRVTPLDRRSRREFIHRFLPTAATPEVYVLAVRVQRKWKSLRDCYTRELAKLKSEMSGSGCSGQELSDVRSEEMVEVIIEENIESNEIPVSPMLRAKARRRKTTSSSSKKSEDKLFVALANQIMKTKAGDVEKDEDTLFMLSLVTELKKVPDDLKLDVKSELINVFRKFRNTQRVTALASPPP</sequence>
<dbReference type="HOGENOM" id="CLU_1449128_0_0_1"/>
<dbReference type="STRING" id="77166.N6TYP9"/>
<evidence type="ECO:0000256" key="1">
    <source>
        <dbReference type="PROSITE-ProRule" id="PRU00371"/>
    </source>
</evidence>
<dbReference type="OrthoDB" id="6776244at2759"/>
<dbReference type="Pfam" id="PF02944">
    <property type="entry name" value="BESS"/>
    <property type="match status" value="1"/>
</dbReference>
<feature type="domain" description="BESS" evidence="2">
    <location>
        <begin position="137"/>
        <end position="176"/>
    </location>
</feature>
<gene>
    <name evidence="4" type="ORF">D910_12238</name>
    <name evidence="3" type="ORF">YQE_09911</name>
</gene>
<evidence type="ECO:0000313" key="3">
    <source>
        <dbReference type="EMBL" id="ENN73486.1"/>
    </source>
</evidence>
<organism evidence="3">
    <name type="scientific">Dendroctonus ponderosae</name>
    <name type="common">Mountain pine beetle</name>
    <dbReference type="NCBI Taxonomy" id="77166"/>
    <lineage>
        <taxon>Eukaryota</taxon>
        <taxon>Metazoa</taxon>
        <taxon>Ecdysozoa</taxon>
        <taxon>Arthropoda</taxon>
        <taxon>Hexapoda</taxon>
        <taxon>Insecta</taxon>
        <taxon>Pterygota</taxon>
        <taxon>Neoptera</taxon>
        <taxon>Endopterygota</taxon>
        <taxon>Coleoptera</taxon>
        <taxon>Polyphaga</taxon>
        <taxon>Cucujiformia</taxon>
        <taxon>Curculionidae</taxon>
        <taxon>Scolytinae</taxon>
        <taxon>Dendroctonus</taxon>
    </lineage>
</organism>
<accession>N6TYP9</accession>
<comment type="subcellular location">
    <subcellularLocation>
        <location evidence="1">Nucleus</location>
    </subcellularLocation>
</comment>
<dbReference type="GO" id="GO:0003677">
    <property type="term" value="F:DNA binding"/>
    <property type="evidence" value="ECO:0007669"/>
    <property type="project" value="InterPro"/>
</dbReference>
<evidence type="ECO:0000313" key="5">
    <source>
        <dbReference type="Proteomes" id="UP000030742"/>
    </source>
</evidence>
<dbReference type="EMBL" id="KB632402">
    <property type="protein sequence ID" value="ERL94966.1"/>
    <property type="molecule type" value="Genomic_DNA"/>
</dbReference>
<evidence type="ECO:0000259" key="2">
    <source>
        <dbReference type="PROSITE" id="PS51031"/>
    </source>
</evidence>
<dbReference type="InterPro" id="IPR004210">
    <property type="entry name" value="BESS_motif"/>
</dbReference>
<evidence type="ECO:0000313" key="4">
    <source>
        <dbReference type="EMBL" id="ERL94966.1"/>
    </source>
</evidence>
<dbReference type="Proteomes" id="UP000030742">
    <property type="component" value="Unassembled WGS sequence"/>
</dbReference>